<accession>A0A0A9EFB2</accession>
<dbReference type="AlphaFoldDB" id="A0A0A9EFB2"/>
<name>A0A0A9EFB2_ARUDO</name>
<feature type="region of interest" description="Disordered" evidence="1">
    <location>
        <begin position="1"/>
        <end position="35"/>
    </location>
</feature>
<sequence length="116" mass="12668">MGAHRHTRVNDAATFSDDDLRSFPGPAGADAPPLPEAAVTPDAVAAFVGPAAGCFRMRRSTSTARWYHGDFLDDRPDLAPPSFLGCCVLFAIFCISREWRNIWADVDGWSRERGGE</sequence>
<reference evidence="2" key="1">
    <citation type="submission" date="2014-09" db="EMBL/GenBank/DDBJ databases">
        <authorList>
            <person name="Magalhaes I.L.F."/>
            <person name="Oliveira U."/>
            <person name="Santos F.R."/>
            <person name="Vidigal T.H.D.A."/>
            <person name="Brescovit A.D."/>
            <person name="Santos A.J."/>
        </authorList>
    </citation>
    <scope>NUCLEOTIDE SEQUENCE</scope>
    <source>
        <tissue evidence="2">Shoot tissue taken approximately 20 cm above the soil surface</tissue>
    </source>
</reference>
<evidence type="ECO:0000313" key="2">
    <source>
        <dbReference type="EMBL" id="JAD97678.1"/>
    </source>
</evidence>
<protein>
    <submittedName>
        <fullName evidence="2">Uncharacterized protein</fullName>
    </submittedName>
</protein>
<organism evidence="2">
    <name type="scientific">Arundo donax</name>
    <name type="common">Giant reed</name>
    <name type="synonym">Donax arundinaceus</name>
    <dbReference type="NCBI Taxonomy" id="35708"/>
    <lineage>
        <taxon>Eukaryota</taxon>
        <taxon>Viridiplantae</taxon>
        <taxon>Streptophyta</taxon>
        <taxon>Embryophyta</taxon>
        <taxon>Tracheophyta</taxon>
        <taxon>Spermatophyta</taxon>
        <taxon>Magnoliopsida</taxon>
        <taxon>Liliopsida</taxon>
        <taxon>Poales</taxon>
        <taxon>Poaceae</taxon>
        <taxon>PACMAD clade</taxon>
        <taxon>Arundinoideae</taxon>
        <taxon>Arundineae</taxon>
        <taxon>Arundo</taxon>
    </lineage>
</organism>
<dbReference type="EMBL" id="GBRH01200217">
    <property type="protein sequence ID" value="JAD97678.1"/>
    <property type="molecule type" value="Transcribed_RNA"/>
</dbReference>
<proteinExistence type="predicted"/>
<evidence type="ECO:0000256" key="1">
    <source>
        <dbReference type="SAM" id="MobiDB-lite"/>
    </source>
</evidence>
<reference evidence="2" key="2">
    <citation type="journal article" date="2015" name="Data Brief">
        <title>Shoot transcriptome of the giant reed, Arundo donax.</title>
        <authorList>
            <person name="Barrero R.A."/>
            <person name="Guerrero F.D."/>
            <person name="Moolhuijzen P."/>
            <person name="Goolsby J.A."/>
            <person name="Tidwell J."/>
            <person name="Bellgard S.E."/>
            <person name="Bellgard M.I."/>
        </authorList>
    </citation>
    <scope>NUCLEOTIDE SEQUENCE</scope>
    <source>
        <tissue evidence="2">Shoot tissue taken approximately 20 cm above the soil surface</tissue>
    </source>
</reference>